<dbReference type="Proteomes" id="UP001222377">
    <property type="component" value="Unassembled WGS sequence"/>
</dbReference>
<dbReference type="EMBL" id="JARKHX010000016">
    <property type="protein sequence ID" value="MDF4196177.1"/>
    <property type="molecule type" value="Genomic_DNA"/>
</dbReference>
<dbReference type="GO" id="GO:0016491">
    <property type="term" value="F:oxidoreductase activity"/>
    <property type="evidence" value="ECO:0007669"/>
    <property type="project" value="InterPro"/>
</dbReference>
<dbReference type="Gene3D" id="3.40.109.10">
    <property type="entry name" value="NADH Oxidase"/>
    <property type="match status" value="1"/>
</dbReference>
<dbReference type="AlphaFoldDB" id="A0AAP3YIH7"/>
<comment type="caution">
    <text evidence="1">The sequence shown here is derived from an EMBL/GenBank/DDBJ whole genome shotgun (WGS) entry which is preliminary data.</text>
</comment>
<organism evidence="1 2">
    <name type="scientific">Bacillus amyloliquefaciens</name>
    <name type="common">Bacillus velezensis</name>
    <dbReference type="NCBI Taxonomy" id="1390"/>
    <lineage>
        <taxon>Bacteria</taxon>
        <taxon>Bacillati</taxon>
        <taxon>Bacillota</taxon>
        <taxon>Bacilli</taxon>
        <taxon>Bacillales</taxon>
        <taxon>Bacillaceae</taxon>
        <taxon>Bacillus</taxon>
        <taxon>Bacillus amyloliquefaciens group</taxon>
    </lineage>
</organism>
<sequence>MDEDRKKEFDLRAEWILRSKVAGGSIEDPAGDKEFLDEAEQFKLID</sequence>
<reference evidence="1" key="1">
    <citation type="submission" date="2023-02" db="EMBL/GenBank/DDBJ databases">
        <title>Draft Whole-Genome Sequences of Bacillus Strains of Potential Probiotic for Poultry.</title>
        <authorList>
            <person name="Ma L.M."/>
            <person name="Lopez-Guerra N."/>
            <person name="Zhang G."/>
        </authorList>
    </citation>
    <scope>NUCLEOTIDE SEQUENCE</scope>
    <source>
        <strain evidence="1">OSU1013-24</strain>
    </source>
</reference>
<evidence type="ECO:0000313" key="2">
    <source>
        <dbReference type="Proteomes" id="UP001222377"/>
    </source>
</evidence>
<proteinExistence type="predicted"/>
<dbReference type="RefSeq" id="WP_276351570.1">
    <property type="nucleotide sequence ID" value="NZ_JARKHX010000016.1"/>
</dbReference>
<protein>
    <submittedName>
        <fullName evidence="1">Uncharacterized protein</fullName>
    </submittedName>
</protein>
<gene>
    <name evidence="1" type="ORF">PV946_20860</name>
</gene>
<dbReference type="InterPro" id="IPR000415">
    <property type="entry name" value="Nitroreductase-like"/>
</dbReference>
<evidence type="ECO:0000313" key="1">
    <source>
        <dbReference type="EMBL" id="MDF4196177.1"/>
    </source>
</evidence>
<accession>A0AAP3YIH7</accession>
<name>A0AAP3YIH7_BACAM</name>